<evidence type="ECO:0000313" key="6">
    <source>
        <dbReference type="EMBL" id="GCC31086.1"/>
    </source>
</evidence>
<dbReference type="SMART" id="SM00459">
    <property type="entry name" value="Sorb"/>
    <property type="match status" value="1"/>
</dbReference>
<keyword evidence="4" id="KW-0812">Transmembrane</keyword>
<evidence type="ECO:0000256" key="3">
    <source>
        <dbReference type="SAM" id="MobiDB-lite"/>
    </source>
</evidence>
<dbReference type="Pfam" id="PF02208">
    <property type="entry name" value="Sorb"/>
    <property type="match status" value="1"/>
</dbReference>
<dbReference type="STRING" id="137246.A0A401SL24"/>
<evidence type="ECO:0000256" key="2">
    <source>
        <dbReference type="ARBA" id="ARBA00022949"/>
    </source>
</evidence>
<feature type="compositionally biased region" description="Basic and acidic residues" evidence="3">
    <location>
        <begin position="311"/>
        <end position="320"/>
    </location>
</feature>
<proteinExistence type="predicted"/>
<name>A0A401SL24_CHIPU</name>
<evidence type="ECO:0000313" key="7">
    <source>
        <dbReference type="Proteomes" id="UP000287033"/>
    </source>
</evidence>
<organism evidence="6 7">
    <name type="scientific">Chiloscyllium punctatum</name>
    <name type="common">Brownbanded bambooshark</name>
    <name type="synonym">Hemiscyllium punctatum</name>
    <dbReference type="NCBI Taxonomy" id="137246"/>
    <lineage>
        <taxon>Eukaryota</taxon>
        <taxon>Metazoa</taxon>
        <taxon>Chordata</taxon>
        <taxon>Craniata</taxon>
        <taxon>Vertebrata</taxon>
        <taxon>Chondrichthyes</taxon>
        <taxon>Elasmobranchii</taxon>
        <taxon>Galeomorphii</taxon>
        <taxon>Galeoidea</taxon>
        <taxon>Orectolobiformes</taxon>
        <taxon>Hemiscylliidae</taxon>
        <taxon>Chiloscyllium</taxon>
    </lineage>
</organism>
<dbReference type="InterPro" id="IPR003127">
    <property type="entry name" value="SoHo_dom"/>
</dbReference>
<keyword evidence="7" id="KW-1185">Reference proteome</keyword>
<dbReference type="Proteomes" id="UP000287033">
    <property type="component" value="Unassembled WGS sequence"/>
</dbReference>
<keyword evidence="4" id="KW-1133">Transmembrane helix</keyword>
<feature type="transmembrane region" description="Helical" evidence="4">
    <location>
        <begin position="494"/>
        <end position="517"/>
    </location>
</feature>
<feature type="region of interest" description="Disordered" evidence="3">
    <location>
        <begin position="273"/>
        <end position="320"/>
    </location>
</feature>
<reference evidence="6 7" key="1">
    <citation type="journal article" date="2018" name="Nat. Ecol. Evol.">
        <title>Shark genomes provide insights into elasmobranch evolution and the origin of vertebrates.</title>
        <authorList>
            <person name="Hara Y"/>
            <person name="Yamaguchi K"/>
            <person name="Onimaru K"/>
            <person name="Kadota M"/>
            <person name="Koyanagi M"/>
            <person name="Keeley SD"/>
            <person name="Tatsumi K"/>
            <person name="Tanaka K"/>
            <person name="Motone F"/>
            <person name="Kageyama Y"/>
            <person name="Nozu R"/>
            <person name="Adachi N"/>
            <person name="Nishimura O"/>
            <person name="Nakagawa R"/>
            <person name="Tanegashima C"/>
            <person name="Kiyatake I"/>
            <person name="Matsumoto R"/>
            <person name="Murakumo K"/>
            <person name="Nishida K"/>
            <person name="Terakita A"/>
            <person name="Kuratani S"/>
            <person name="Sato K"/>
            <person name="Hyodo S Kuraku.S."/>
        </authorList>
    </citation>
    <scope>NUCLEOTIDE SEQUENCE [LARGE SCALE GENOMIC DNA]</scope>
</reference>
<feature type="non-terminal residue" evidence="6">
    <location>
        <position position="1"/>
    </location>
</feature>
<dbReference type="GO" id="GO:0070161">
    <property type="term" value="C:anchoring junction"/>
    <property type="evidence" value="ECO:0007669"/>
    <property type="project" value="UniProtKB-SubCell"/>
</dbReference>
<comment type="subcellular location">
    <subcellularLocation>
        <location evidence="1">Cell junction</location>
    </subcellularLocation>
</comment>
<feature type="domain" description="SoHo" evidence="5">
    <location>
        <begin position="201"/>
        <end position="262"/>
    </location>
</feature>
<evidence type="ECO:0000256" key="1">
    <source>
        <dbReference type="ARBA" id="ARBA00004282"/>
    </source>
</evidence>
<protein>
    <recommendedName>
        <fullName evidence="5">SoHo domain-containing protein</fullName>
    </recommendedName>
</protein>
<dbReference type="OrthoDB" id="73680at2759"/>
<accession>A0A401SL24</accession>
<evidence type="ECO:0000256" key="4">
    <source>
        <dbReference type="SAM" id="Phobius"/>
    </source>
</evidence>
<dbReference type="PROSITE" id="PS50831">
    <property type="entry name" value="SOHO"/>
    <property type="match status" value="1"/>
</dbReference>
<keyword evidence="2" id="KW-0965">Cell junction</keyword>
<evidence type="ECO:0000259" key="5">
    <source>
        <dbReference type="PROSITE" id="PS50831"/>
    </source>
</evidence>
<dbReference type="AlphaFoldDB" id="A0A401SL24"/>
<keyword evidence="4" id="KW-0472">Membrane</keyword>
<comment type="caution">
    <text evidence="6">The sequence shown here is derived from an EMBL/GenBank/DDBJ whole genome shotgun (WGS) entry which is preliminary data.</text>
</comment>
<dbReference type="EMBL" id="BEZZ01000340">
    <property type="protein sequence ID" value="GCC31086.1"/>
    <property type="molecule type" value="Genomic_DNA"/>
</dbReference>
<feature type="compositionally biased region" description="Polar residues" evidence="3">
    <location>
        <begin position="94"/>
        <end position="106"/>
    </location>
</feature>
<feature type="region of interest" description="Disordered" evidence="3">
    <location>
        <begin position="94"/>
        <end position="117"/>
    </location>
</feature>
<sequence length="527" mass="58887">DVSAGIAQPEVIASSSGLPTKAVCEREESVCTACVSAEPATSSLPSHPTIAPLTLPTLDDFIPPHLQKGVSHAVCTFSSTVPINPPASLLLSPTTKLHSGPDSQLTGHPPRTDVQSTVSEGELPCTSLESHPGLASSSRLSAYPSTTFVNPTIVLLQHNREQQKRLNSLSDSVPETVTDHKTQVAASDGSVPPVHTAAAMDNKWQKVTQVPQSSFIAPEDLGIKNVERPKDWYKTMFKQIHKVSKDTPEENPYHPTYSFPELPECQQKREVKGQTVVPRSKSAGDTIDLEMTERRSATLPLPTRSSSLKPLSERNDWGPLDKKVDTRRYRAEPRSIFDYEPGKSSVLAHEKTKTEEKIEKDPTQALTQNRTIGYTTDQVQNENLSNRHEEETGRDDQLEKDLYLYQAELDTDLEKMEKLFRSHDTQFCKCFCEFMFRPLGHSVLKMKLFLLAARAPHRNWLQASCLAEFQSRDWPPVPRFCFQTLPVSRLQLNADVYVCMLLAFLYCFLLLCSLWASGSYVHSVSVR</sequence>
<gene>
    <name evidence="6" type="ORF">chiPu_0009541</name>
</gene>
<dbReference type="OMA" id="ENPYHPT"/>